<reference evidence="7 8" key="1">
    <citation type="journal article" date="2019" name="ACS Chem. Biol.">
        <title>Identification and Mobilization of a Cryptic Antibiotic Biosynthesis Gene Locus from a Human-Pathogenic Nocardia Isolate.</title>
        <authorList>
            <person name="Herisse M."/>
            <person name="Ishida K."/>
            <person name="Porter J.L."/>
            <person name="Howden B."/>
            <person name="Hertweck C."/>
            <person name="Stinear T.P."/>
            <person name="Pidot S.J."/>
        </authorList>
    </citation>
    <scope>NUCLEOTIDE SEQUENCE [LARGE SCALE GENOMIC DNA]</scope>
    <source>
        <strain evidence="7 8">AUSMDU00012717</strain>
    </source>
</reference>
<proteinExistence type="predicted"/>
<dbReference type="PRINTS" id="PR00096">
    <property type="entry name" value="GATASE"/>
</dbReference>
<accession>A0A6G9YN68</accession>
<evidence type="ECO:0000256" key="1">
    <source>
        <dbReference type="ARBA" id="ARBA00012266"/>
    </source>
</evidence>
<dbReference type="InterPro" id="IPR029062">
    <property type="entry name" value="Class_I_gatase-like"/>
</dbReference>
<evidence type="ECO:0000256" key="2">
    <source>
        <dbReference type="ARBA" id="ARBA00022962"/>
    </source>
</evidence>
<evidence type="ECO:0000259" key="6">
    <source>
        <dbReference type="Pfam" id="PF00425"/>
    </source>
</evidence>
<dbReference type="Gene3D" id="3.60.120.10">
    <property type="entry name" value="Anthranilate synthase"/>
    <property type="match status" value="1"/>
</dbReference>
<protein>
    <recommendedName>
        <fullName evidence="1">anthranilate synthase</fullName>
        <ecNumber evidence="1">4.1.3.27</ecNumber>
    </recommendedName>
</protein>
<evidence type="ECO:0000313" key="8">
    <source>
        <dbReference type="Proteomes" id="UP000503540"/>
    </source>
</evidence>
<dbReference type="PROSITE" id="PS51273">
    <property type="entry name" value="GATASE_TYPE_1"/>
    <property type="match status" value="1"/>
</dbReference>
<feature type="domain" description="Glutamine amidotransferase" evidence="5">
    <location>
        <begin position="450"/>
        <end position="632"/>
    </location>
</feature>
<keyword evidence="2" id="KW-0315">Glutamine amidotransferase</keyword>
<evidence type="ECO:0000256" key="3">
    <source>
        <dbReference type="ARBA" id="ARBA00023239"/>
    </source>
</evidence>
<name>A0A6G9YN68_9NOCA</name>
<dbReference type="InterPro" id="IPR017926">
    <property type="entry name" value="GATASE"/>
</dbReference>
<dbReference type="Pfam" id="PF00117">
    <property type="entry name" value="GATase"/>
    <property type="match status" value="1"/>
</dbReference>
<gene>
    <name evidence="7" type="ORF">F5544_33405</name>
</gene>
<dbReference type="Pfam" id="PF00425">
    <property type="entry name" value="Chorismate_bind"/>
    <property type="match status" value="1"/>
</dbReference>
<dbReference type="GO" id="GO:0004049">
    <property type="term" value="F:anthranilate synthase activity"/>
    <property type="evidence" value="ECO:0007669"/>
    <property type="project" value="UniProtKB-EC"/>
</dbReference>
<dbReference type="CDD" id="cd01743">
    <property type="entry name" value="GATase1_Anthranilate_Synthase"/>
    <property type="match status" value="1"/>
</dbReference>
<evidence type="ECO:0000259" key="5">
    <source>
        <dbReference type="Pfam" id="PF00117"/>
    </source>
</evidence>
<keyword evidence="3" id="KW-0456">Lyase</keyword>
<dbReference type="SUPFAM" id="SSF56322">
    <property type="entry name" value="ADC synthase"/>
    <property type="match status" value="1"/>
</dbReference>
<dbReference type="PANTHER" id="PTHR11236:SF49">
    <property type="entry name" value="ANTHRANILATE SYNTHASE COMPONENT 1"/>
    <property type="match status" value="1"/>
</dbReference>
<comment type="catalytic activity">
    <reaction evidence="4">
        <text>chorismate + L-glutamine = anthranilate + pyruvate + L-glutamate + H(+)</text>
        <dbReference type="Rhea" id="RHEA:21732"/>
        <dbReference type="ChEBI" id="CHEBI:15361"/>
        <dbReference type="ChEBI" id="CHEBI:15378"/>
        <dbReference type="ChEBI" id="CHEBI:16567"/>
        <dbReference type="ChEBI" id="CHEBI:29748"/>
        <dbReference type="ChEBI" id="CHEBI:29985"/>
        <dbReference type="ChEBI" id="CHEBI:58359"/>
        <dbReference type="EC" id="4.1.3.27"/>
    </reaction>
</comment>
<dbReference type="PRINTS" id="PR00099">
    <property type="entry name" value="CPSGATASE"/>
</dbReference>
<evidence type="ECO:0000256" key="4">
    <source>
        <dbReference type="ARBA" id="ARBA00047683"/>
    </source>
</evidence>
<organism evidence="7 8">
    <name type="scientific">Nocardia arthritidis</name>
    <dbReference type="NCBI Taxonomy" id="228602"/>
    <lineage>
        <taxon>Bacteria</taxon>
        <taxon>Bacillati</taxon>
        <taxon>Actinomycetota</taxon>
        <taxon>Actinomycetes</taxon>
        <taxon>Mycobacteriales</taxon>
        <taxon>Nocardiaceae</taxon>
        <taxon>Nocardia</taxon>
    </lineage>
</organism>
<keyword evidence="8" id="KW-1185">Reference proteome</keyword>
<dbReference type="RefSeq" id="WP_167476919.1">
    <property type="nucleotide sequence ID" value="NZ_CP046172.1"/>
</dbReference>
<dbReference type="PANTHER" id="PTHR11236">
    <property type="entry name" value="AMINOBENZOATE/ANTHRANILATE SYNTHASE"/>
    <property type="match status" value="1"/>
</dbReference>
<dbReference type="InterPro" id="IPR006221">
    <property type="entry name" value="TrpG/PapA_dom"/>
</dbReference>
<dbReference type="Gene3D" id="3.40.50.880">
    <property type="match status" value="1"/>
</dbReference>
<dbReference type="InterPro" id="IPR005801">
    <property type="entry name" value="ADC_synthase"/>
</dbReference>
<dbReference type="GO" id="GO:0000162">
    <property type="term" value="P:L-tryptophan biosynthetic process"/>
    <property type="evidence" value="ECO:0007669"/>
    <property type="project" value="TreeGrafter"/>
</dbReference>
<dbReference type="InterPro" id="IPR019999">
    <property type="entry name" value="Anth_synth_I-like"/>
</dbReference>
<dbReference type="SUPFAM" id="SSF52317">
    <property type="entry name" value="Class I glutamine amidotransferase-like"/>
    <property type="match status" value="1"/>
</dbReference>
<dbReference type="EMBL" id="CP046172">
    <property type="protein sequence ID" value="QIS14517.1"/>
    <property type="molecule type" value="Genomic_DNA"/>
</dbReference>
<dbReference type="EC" id="4.1.3.27" evidence="1"/>
<evidence type="ECO:0000313" key="7">
    <source>
        <dbReference type="EMBL" id="QIS14517.1"/>
    </source>
</evidence>
<dbReference type="Proteomes" id="UP000503540">
    <property type="component" value="Chromosome"/>
</dbReference>
<dbReference type="AlphaFoldDB" id="A0A6G9YN68"/>
<sequence length="640" mass="69177">MNTVIRDSGRSGSALESVLAAPAFALLHRPGATGADTVEALLGEVTTVAALADLPTRGTAVRAGHELLAVIPYRQIAERGFDCVDDGEPIRILTIDAQHTIDMKRLLEDLPDDPIALLNADFDIDDQEYAQIVRRVLETEIGGGEGANFVIKRTFIATIPGFSVRAALSIYRRLLLAEHGVYWTFLVHLGDRTFIGATPECHVNLCAGTVMMNPISGTYRYPPSGPTLSDTLRFLSDQKETEELFMVVDEELKMMAHMCIRGGRVRGPFLKSMARVAHTEYLIDGTSARGVSDILRETLFAPTVVGSPLENACRVLARHERTGRGYYSGALALIGHDASGRPTMDSAIMIRTADVDQNGTVRIGVGATLVRHSDPATEAAETRAKAAGLLAAIRGVTAATPTPPVGERITFASHPDVHRLLMGRNAALAQFWLRQRGRSEPAPLDGRRLLVIDAEDSFTAMLRIQLAALGLEVTTRRFDEPTDHREFDLMLLGPGPGDPREIGHPKIAALRAIGTDALRAGKPLIAVCLGHQVLCGILGLPIVRRTLPNQGRQYVVNLFGRRRRVGFYNTFAAVSAVGEFTSPVAGGRVAVSRDHDTGEVYATRGPGFRSMQFHPESVLSPDGIEILADALCDILPAHAV</sequence>
<dbReference type="InterPro" id="IPR015890">
    <property type="entry name" value="Chorismate_C"/>
</dbReference>
<dbReference type="PRINTS" id="PR00097">
    <property type="entry name" value="ANTSNTHASEII"/>
</dbReference>
<feature type="domain" description="Chorismate-utilising enzyme C-terminal" evidence="6">
    <location>
        <begin position="126"/>
        <end position="385"/>
    </location>
</feature>
<dbReference type="KEGG" id="nah:F5544_33405"/>